<gene>
    <name evidence="7" type="ORF">SporoS204_04815</name>
</gene>
<reference evidence="7 8" key="1">
    <citation type="submission" date="2016-04" db="EMBL/GenBank/DDBJ databases">
        <title>Comparative Genomics and Epigenetics of Sporosarcina ureae.</title>
        <authorList>
            <person name="Oliver A.S."/>
            <person name="Cooper K.K."/>
        </authorList>
    </citation>
    <scope>NUCLEOTIDE SEQUENCE [LARGE SCALE GENOMIC DNA]</scope>
    <source>
        <strain evidence="7 8">S204</strain>
    </source>
</reference>
<keyword evidence="3" id="KW-0274">FAD</keyword>
<evidence type="ECO:0000256" key="4">
    <source>
        <dbReference type="ARBA" id="ARBA00023002"/>
    </source>
</evidence>
<evidence type="ECO:0000313" key="7">
    <source>
        <dbReference type="EMBL" id="ARF13540.1"/>
    </source>
</evidence>
<name>A0ABN4YP60_SPOUR</name>
<evidence type="ECO:0000256" key="2">
    <source>
        <dbReference type="ARBA" id="ARBA00022630"/>
    </source>
</evidence>
<keyword evidence="8" id="KW-1185">Reference proteome</keyword>
<dbReference type="Proteomes" id="UP000192486">
    <property type="component" value="Chromosome"/>
</dbReference>
<dbReference type="Pfam" id="PF05199">
    <property type="entry name" value="GMC_oxred_C"/>
    <property type="match status" value="1"/>
</dbReference>
<dbReference type="PANTHER" id="PTHR46056:SF12">
    <property type="entry name" value="LONG-CHAIN-ALCOHOL OXIDASE"/>
    <property type="match status" value="1"/>
</dbReference>
<organism evidence="7 8">
    <name type="scientific">Sporosarcina ureae</name>
    <dbReference type="NCBI Taxonomy" id="1571"/>
    <lineage>
        <taxon>Bacteria</taxon>
        <taxon>Bacillati</taxon>
        <taxon>Bacillota</taxon>
        <taxon>Bacilli</taxon>
        <taxon>Bacillales</taxon>
        <taxon>Caryophanaceae</taxon>
        <taxon>Sporosarcina</taxon>
    </lineage>
</organism>
<evidence type="ECO:0000256" key="5">
    <source>
        <dbReference type="SAM" id="MobiDB-lite"/>
    </source>
</evidence>
<proteinExistence type="inferred from homology"/>
<dbReference type="RefSeq" id="WP_029054473.1">
    <property type="nucleotide sequence ID" value="NZ_CP015108.1"/>
</dbReference>
<dbReference type="InterPro" id="IPR036188">
    <property type="entry name" value="FAD/NAD-bd_sf"/>
</dbReference>
<evidence type="ECO:0000256" key="1">
    <source>
        <dbReference type="ARBA" id="ARBA00010790"/>
    </source>
</evidence>
<feature type="region of interest" description="Disordered" evidence="5">
    <location>
        <begin position="160"/>
        <end position="182"/>
    </location>
</feature>
<keyword evidence="4" id="KW-0560">Oxidoreductase</keyword>
<protein>
    <submittedName>
        <fullName evidence="7">GMC family oxidoreductase</fullName>
    </submittedName>
</protein>
<dbReference type="Gene3D" id="3.50.50.60">
    <property type="entry name" value="FAD/NAD(P)-binding domain"/>
    <property type="match status" value="2"/>
</dbReference>
<keyword evidence="2" id="KW-0285">Flavoprotein</keyword>
<evidence type="ECO:0000259" key="6">
    <source>
        <dbReference type="Pfam" id="PF05199"/>
    </source>
</evidence>
<evidence type="ECO:0000313" key="8">
    <source>
        <dbReference type="Proteomes" id="UP000192486"/>
    </source>
</evidence>
<accession>A0ABN4YP60</accession>
<dbReference type="PANTHER" id="PTHR46056">
    <property type="entry name" value="LONG-CHAIN-ALCOHOL OXIDASE"/>
    <property type="match status" value="1"/>
</dbReference>
<evidence type="ECO:0000256" key="3">
    <source>
        <dbReference type="ARBA" id="ARBA00022827"/>
    </source>
</evidence>
<feature type="domain" description="Glucose-methanol-choline oxidoreductase C-terminal" evidence="6">
    <location>
        <begin position="433"/>
        <end position="558"/>
    </location>
</feature>
<comment type="similarity">
    <text evidence="1">Belongs to the GMC oxidoreductase family.</text>
</comment>
<dbReference type="SUPFAM" id="SSF51905">
    <property type="entry name" value="FAD/NAD(P)-binding domain"/>
    <property type="match status" value="1"/>
</dbReference>
<dbReference type="EMBL" id="CP015108">
    <property type="protein sequence ID" value="ARF13540.1"/>
    <property type="molecule type" value="Genomic_DNA"/>
</dbReference>
<dbReference type="InterPro" id="IPR007867">
    <property type="entry name" value="GMC_OxRtase_C"/>
</dbReference>
<sequence>MVKKLKKVDAVIVGSGWVGGIAAAELTKAGYNVVILERGKNKKHEDFIGTKDELRYSKRYELMQELNKDTITSRNSINKEAIPVRNNMNARLGNHTGGAGVHWNGMSFRWMPYDFEIYSKTVERYGKDKIPKESTMQDWGITYDELEPYFDQYEKTAAISGEENPLGASRSDKYPNPPMKDTPNIRLFTKAAKALGYHPYRIPSANASQTYTNPDGETINGCVYCAFCEEYGCDFGAKADPIGTVLKTAHKTGKMEIRNDAFVNRVSHDGKKANGLVYTDTTTGEEFEQPADIVVLAGFVFTNTKLLLHSKIGQPYDPKTGQGMIGKNFTGHFNNLSTYIGARGFFEDKKFNNFMGAGGMGSSIGDFSGDNEDHTNLNYLHGYEVHYSQLGSRPIANNAVPYDTPGWGKEFKKNSIKYYNRNLFITAQSGFLPNKNSYMDLDPTYKDALGNPLLRVTVEYAKQDIERAKAGVARCEEIMKEMGADKMNVDVVKDDTVFDHKFYTDHFFGGAIMGASPENSVVNTYSQMWDMENLFVVGGSSFPHTGNYNPTVTIGAFAYRAAEGMIKFLKEGGNVAVTPLEKNA</sequence>